<dbReference type="Proteomes" id="UP001186974">
    <property type="component" value="Unassembled WGS sequence"/>
</dbReference>
<feature type="non-terminal residue" evidence="1">
    <location>
        <position position="1"/>
    </location>
</feature>
<accession>A0ACC3DHH2</accession>
<evidence type="ECO:0000313" key="2">
    <source>
        <dbReference type="Proteomes" id="UP001186974"/>
    </source>
</evidence>
<sequence>QLWTLYKVPHPPPRQTQPTDRRRFPTSLHHNPPLAPLPLPALPYLLPNRLPPLAPPVPDIAPLVLARPRLHRAPAHHPPRLPQDRGHAVPHRGLLAQSGVQGGALGERGAGRAVGVEQRRRGRGRGCQLLGRSLEGGVRGVCAAGEAGAARLPSVWRWEEGGVA</sequence>
<comment type="caution">
    <text evidence="1">The sequence shown here is derived from an EMBL/GenBank/DDBJ whole genome shotgun (WGS) entry which is preliminary data.</text>
</comment>
<keyword evidence="2" id="KW-1185">Reference proteome</keyword>
<evidence type="ECO:0000313" key="1">
    <source>
        <dbReference type="EMBL" id="KAK3074002.1"/>
    </source>
</evidence>
<reference evidence="1" key="1">
    <citation type="submission" date="2024-09" db="EMBL/GenBank/DDBJ databases">
        <title>Black Yeasts Isolated from many extreme environments.</title>
        <authorList>
            <person name="Coleine C."/>
            <person name="Stajich J.E."/>
            <person name="Selbmann L."/>
        </authorList>
    </citation>
    <scope>NUCLEOTIDE SEQUENCE</scope>
    <source>
        <strain evidence="1">CCFEE 5737</strain>
    </source>
</reference>
<feature type="non-terminal residue" evidence="1">
    <location>
        <position position="164"/>
    </location>
</feature>
<gene>
    <name evidence="1" type="ORF">LTS18_014329</name>
</gene>
<organism evidence="1 2">
    <name type="scientific">Coniosporium uncinatum</name>
    <dbReference type="NCBI Taxonomy" id="93489"/>
    <lineage>
        <taxon>Eukaryota</taxon>
        <taxon>Fungi</taxon>
        <taxon>Dikarya</taxon>
        <taxon>Ascomycota</taxon>
        <taxon>Pezizomycotina</taxon>
        <taxon>Dothideomycetes</taxon>
        <taxon>Dothideomycetes incertae sedis</taxon>
        <taxon>Coniosporium</taxon>
    </lineage>
</organism>
<name>A0ACC3DHH2_9PEZI</name>
<proteinExistence type="predicted"/>
<protein>
    <submittedName>
        <fullName evidence="1">Uncharacterized protein</fullName>
    </submittedName>
</protein>
<dbReference type="EMBL" id="JAWDJW010004563">
    <property type="protein sequence ID" value="KAK3074002.1"/>
    <property type="molecule type" value="Genomic_DNA"/>
</dbReference>